<protein>
    <submittedName>
        <fullName evidence="1">Uncharacterized protein</fullName>
    </submittedName>
</protein>
<reference evidence="1" key="1">
    <citation type="submission" date="2018-10" db="EMBL/GenBank/DDBJ databases">
        <title>Hidden diversity of soil giant viruses.</title>
        <authorList>
            <person name="Schulz F."/>
            <person name="Alteio L."/>
            <person name="Goudeau D."/>
            <person name="Ryan E.M."/>
            <person name="Malmstrom R.R."/>
            <person name="Blanchard J."/>
            <person name="Woyke T."/>
        </authorList>
    </citation>
    <scope>NUCLEOTIDE SEQUENCE</scope>
    <source>
        <strain evidence="1">HYV1</strain>
    </source>
</reference>
<gene>
    <name evidence="1" type="ORF">Hyperionvirus2_221</name>
</gene>
<evidence type="ECO:0000313" key="1">
    <source>
        <dbReference type="EMBL" id="AYV82853.1"/>
    </source>
</evidence>
<sequence>MAAEVKRFVFNAAFTPPDLSCITVEGAISLIDRLSSVEFVVSALTDGEFMRLIGEIVLLPSYHRGLVEHLLVQRIDDELKAKAIWERLMKSEDGNTIAFLAQYCDSDKIVGFDKREYYVKAYAKGERYYSTFGLAKNSVSFETMFKSGIMLNDTESKKDVYTEATIQLLKEGVLAGNRSCHHILQCYLGKSGDDFLIMIDLKAKELLIGKHFSGVANFQESKSFFDMVEPKNVPTTVQKLLESSVASYIAVENKIESKQMDRFYFRRENAYSSWEKREMVDHKEFLKLGLQLPAELLGKEGIKMINDYPRFSHKGLTAEILFFLGTYIPEIDPIDYVTENVDEAYNMVVEAAQLGNVSAYKFLTTPEFTSERQKIMYEKFRTRALVREIVI</sequence>
<proteinExistence type="predicted"/>
<dbReference type="EMBL" id="MK072384">
    <property type="protein sequence ID" value="AYV82853.1"/>
    <property type="molecule type" value="Genomic_DNA"/>
</dbReference>
<name>A0A3G5AAH9_9VIRU</name>
<accession>A0A3G5AAH9</accession>
<organism evidence="1">
    <name type="scientific">Hyperionvirus sp</name>
    <dbReference type="NCBI Taxonomy" id="2487770"/>
    <lineage>
        <taxon>Viruses</taxon>
        <taxon>Varidnaviria</taxon>
        <taxon>Bamfordvirae</taxon>
        <taxon>Nucleocytoviricota</taxon>
        <taxon>Megaviricetes</taxon>
        <taxon>Imitervirales</taxon>
        <taxon>Mimiviridae</taxon>
        <taxon>Klosneuvirinae</taxon>
    </lineage>
</organism>